<dbReference type="PANTHER" id="PTHR43329">
    <property type="entry name" value="EPOXIDE HYDROLASE"/>
    <property type="match status" value="1"/>
</dbReference>
<name>A0A7N0ULI8_KALFE</name>
<proteinExistence type="inferred from homology"/>
<evidence type="ECO:0000259" key="3">
    <source>
        <dbReference type="Pfam" id="PF00561"/>
    </source>
</evidence>
<dbReference type="AlphaFoldDB" id="A0A7N0ULI8"/>
<evidence type="ECO:0000256" key="2">
    <source>
        <dbReference type="ARBA" id="ARBA00038334"/>
    </source>
</evidence>
<protein>
    <recommendedName>
        <fullName evidence="3">AB hydrolase-1 domain-containing protein</fullName>
    </recommendedName>
</protein>
<dbReference type="InterPro" id="IPR029058">
    <property type="entry name" value="AB_hydrolase_fold"/>
</dbReference>
<dbReference type="Proteomes" id="UP000594263">
    <property type="component" value="Unplaced"/>
</dbReference>
<feature type="domain" description="AB hydrolase-1" evidence="3">
    <location>
        <begin position="26"/>
        <end position="263"/>
    </location>
</feature>
<organism evidence="4 5">
    <name type="scientific">Kalanchoe fedtschenkoi</name>
    <name type="common">Lavender scallops</name>
    <name type="synonym">South American air plant</name>
    <dbReference type="NCBI Taxonomy" id="63787"/>
    <lineage>
        <taxon>Eukaryota</taxon>
        <taxon>Viridiplantae</taxon>
        <taxon>Streptophyta</taxon>
        <taxon>Embryophyta</taxon>
        <taxon>Tracheophyta</taxon>
        <taxon>Spermatophyta</taxon>
        <taxon>Magnoliopsida</taxon>
        <taxon>eudicotyledons</taxon>
        <taxon>Gunneridae</taxon>
        <taxon>Pentapetalae</taxon>
        <taxon>Saxifragales</taxon>
        <taxon>Crassulaceae</taxon>
        <taxon>Kalanchoe</taxon>
    </lineage>
</organism>
<dbReference type="GO" id="GO:0016787">
    <property type="term" value="F:hydrolase activity"/>
    <property type="evidence" value="ECO:0007669"/>
    <property type="project" value="UniProtKB-KW"/>
</dbReference>
<dbReference type="Gramene" id="Kaladp0071s0450.1.v1.1">
    <property type="protein sequence ID" value="Kaladp0071s0450.1.v1.1"/>
    <property type="gene ID" value="Kaladp0071s0450.v1.1"/>
</dbReference>
<dbReference type="EnsemblPlants" id="Kaladp0071s0450.1.v1.1">
    <property type="protein sequence ID" value="Kaladp0071s0450.1.v1.1"/>
    <property type="gene ID" value="Kaladp0071s0450.v1.1"/>
</dbReference>
<evidence type="ECO:0000313" key="5">
    <source>
        <dbReference type="Proteomes" id="UP000594263"/>
    </source>
</evidence>
<keyword evidence="5" id="KW-1185">Reference proteome</keyword>
<dbReference type="InterPro" id="IPR000073">
    <property type="entry name" value="AB_hydrolase_1"/>
</dbReference>
<dbReference type="OMA" id="RCIQLDC"/>
<dbReference type="Pfam" id="PF00561">
    <property type="entry name" value="Abhydrolase_1"/>
    <property type="match status" value="1"/>
</dbReference>
<dbReference type="InterPro" id="IPR000639">
    <property type="entry name" value="Epox_hydrolase-like"/>
</dbReference>
<sequence>MDRIQHRFVEVRGLKLHVAEIGSGPNVVLFLHGFPEIWYSWRHQMLAVSQAGCRALAVDFRGYGLSDQPVEPEKTHFTDLVDDVISLLDTLGVSKVFLVGKDFGALPVFQLAIVCPERVQGIITLGIPFLLPGTGPASFPLTAFPKGFYILRWKEPVGRAEADFGRFDTKTVIRNIYILLSGSELQVASDDQEIMDLVEPDTPLPSWFSDEDLTTYASLYEKSGFRTALQVPYRTLDKDCGITDPKISVPAMLIIGEKDYVMKFPGIQDYIRGDRIKEFVPDLNIIFLPEGSHFSQEQFQTR</sequence>
<evidence type="ECO:0000256" key="1">
    <source>
        <dbReference type="ARBA" id="ARBA00022801"/>
    </source>
</evidence>
<keyword evidence="1" id="KW-0378">Hydrolase</keyword>
<dbReference type="PRINTS" id="PR00412">
    <property type="entry name" value="EPOXHYDRLASE"/>
</dbReference>
<dbReference type="SUPFAM" id="SSF53474">
    <property type="entry name" value="alpha/beta-Hydrolases"/>
    <property type="match status" value="1"/>
</dbReference>
<dbReference type="Gene3D" id="3.40.50.1820">
    <property type="entry name" value="alpha/beta hydrolase"/>
    <property type="match status" value="1"/>
</dbReference>
<reference evidence="4" key="1">
    <citation type="submission" date="2021-01" db="UniProtKB">
        <authorList>
            <consortium name="EnsemblPlants"/>
        </authorList>
    </citation>
    <scope>IDENTIFICATION</scope>
</reference>
<comment type="similarity">
    <text evidence="2">Belongs to the AB hydrolase superfamily. Epoxide hydrolase family.</text>
</comment>
<accession>A0A7N0ULI8</accession>
<evidence type="ECO:0000313" key="4">
    <source>
        <dbReference type="EnsemblPlants" id="Kaladp0071s0450.1.v1.1"/>
    </source>
</evidence>